<dbReference type="EnsemblMetazoa" id="ISCW003158-RA">
    <property type="protein sequence ID" value="ISCW003158-PA"/>
    <property type="gene ID" value="ISCW003158"/>
</dbReference>
<dbReference type="HOGENOM" id="CLU_2596923_0_0_1"/>
<evidence type="ECO:0000313" key="4">
    <source>
        <dbReference type="Proteomes" id="UP000001555"/>
    </source>
</evidence>
<feature type="region of interest" description="Disordered" evidence="1">
    <location>
        <begin position="1"/>
        <end position="30"/>
    </location>
</feature>
<feature type="non-terminal residue" evidence="2">
    <location>
        <position position="80"/>
    </location>
</feature>
<evidence type="ECO:0000313" key="3">
    <source>
        <dbReference type="EnsemblMetazoa" id="ISCW003158-PA"/>
    </source>
</evidence>
<evidence type="ECO:0000313" key="2">
    <source>
        <dbReference type="EMBL" id="EEC03620.1"/>
    </source>
</evidence>
<reference evidence="2 4" key="1">
    <citation type="submission" date="2008-03" db="EMBL/GenBank/DDBJ databases">
        <title>Annotation of Ixodes scapularis.</title>
        <authorList>
            <consortium name="Ixodes scapularis Genome Project Consortium"/>
            <person name="Caler E."/>
            <person name="Hannick L.I."/>
            <person name="Bidwell S."/>
            <person name="Joardar V."/>
            <person name="Thiagarajan M."/>
            <person name="Amedeo P."/>
            <person name="Galinsky K.J."/>
            <person name="Schobel S."/>
            <person name="Inman J."/>
            <person name="Hostetler J."/>
            <person name="Miller J."/>
            <person name="Hammond M."/>
            <person name="Megy K."/>
            <person name="Lawson D."/>
            <person name="Kodira C."/>
            <person name="Sutton G."/>
            <person name="Meyer J."/>
            <person name="Hill C.A."/>
            <person name="Birren B."/>
            <person name="Nene V."/>
            <person name="Collins F."/>
            <person name="Alarcon-Chaidez F."/>
            <person name="Wikel S."/>
            <person name="Strausberg R."/>
        </authorList>
    </citation>
    <scope>NUCLEOTIDE SEQUENCE [LARGE SCALE GENOMIC DNA]</scope>
    <source>
        <strain evidence="4">Wikel</strain>
        <strain evidence="2">Wikel colony</strain>
    </source>
</reference>
<dbReference type="AlphaFoldDB" id="B7PAJ8"/>
<organism>
    <name type="scientific">Ixodes scapularis</name>
    <name type="common">Black-legged tick</name>
    <name type="synonym">Deer tick</name>
    <dbReference type="NCBI Taxonomy" id="6945"/>
    <lineage>
        <taxon>Eukaryota</taxon>
        <taxon>Metazoa</taxon>
        <taxon>Ecdysozoa</taxon>
        <taxon>Arthropoda</taxon>
        <taxon>Chelicerata</taxon>
        <taxon>Arachnida</taxon>
        <taxon>Acari</taxon>
        <taxon>Parasitiformes</taxon>
        <taxon>Ixodida</taxon>
        <taxon>Ixodoidea</taxon>
        <taxon>Ixodidae</taxon>
        <taxon>Ixodinae</taxon>
        <taxon>Ixodes</taxon>
    </lineage>
</organism>
<keyword evidence="4" id="KW-1185">Reference proteome</keyword>
<dbReference type="VEuPathDB" id="VectorBase:ISCI003158"/>
<reference evidence="3" key="2">
    <citation type="submission" date="2020-05" db="UniProtKB">
        <authorList>
            <consortium name="EnsemblMetazoa"/>
        </authorList>
    </citation>
    <scope>IDENTIFICATION</scope>
    <source>
        <strain evidence="3">wikel</strain>
    </source>
</reference>
<dbReference type="EMBL" id="ABJB010973497">
    <property type="status" value="NOT_ANNOTATED_CDS"/>
    <property type="molecule type" value="Genomic_DNA"/>
</dbReference>
<evidence type="ECO:0000256" key="1">
    <source>
        <dbReference type="SAM" id="MobiDB-lite"/>
    </source>
</evidence>
<sequence>MHFDPLPPLRSPSHRHRIHLSSPTPKGIPGYTAEQGDGALTFIVHRLSLEGLVRKTWDNLLDLSLFLLVHSLASFKFSIT</sequence>
<accession>B7PAJ8</accession>
<dbReference type="PaxDb" id="6945-B7PAJ8"/>
<dbReference type="Proteomes" id="UP000001555">
    <property type="component" value="Unassembled WGS sequence"/>
</dbReference>
<protein>
    <submittedName>
        <fullName evidence="2 3">Uncharacterized protein</fullName>
    </submittedName>
</protein>
<dbReference type="EMBL" id="DS671657">
    <property type="protein sequence ID" value="EEC03620.1"/>
    <property type="molecule type" value="Genomic_DNA"/>
</dbReference>
<dbReference type="InParanoid" id="B7PAJ8"/>
<proteinExistence type="predicted"/>
<name>B7PAJ8_IXOSC</name>
<dbReference type="VEuPathDB" id="VectorBase:ISCW003158"/>
<gene>
    <name evidence="2" type="ORF">IscW_ISCW003158</name>
</gene>
<feature type="compositionally biased region" description="Pro residues" evidence="1">
    <location>
        <begin position="1"/>
        <end position="10"/>
    </location>
</feature>